<name>A0A1B0A1B5_GLOPL</name>
<proteinExistence type="predicted"/>
<dbReference type="InterPro" id="IPR029277">
    <property type="entry name" value="SVWC_dom"/>
</dbReference>
<evidence type="ECO:0000313" key="6">
    <source>
        <dbReference type="Proteomes" id="UP000092445"/>
    </source>
</evidence>
<accession>A0A1B0A1B5</accession>
<dbReference type="InterPro" id="IPR053308">
    <property type="entry name" value="Vago-like"/>
</dbReference>
<feature type="chain" id="PRO_5008403388" evidence="3">
    <location>
        <begin position="28"/>
        <end position="131"/>
    </location>
</feature>
<evidence type="ECO:0000256" key="1">
    <source>
        <dbReference type="ARBA" id="ARBA00004613"/>
    </source>
</evidence>
<keyword evidence="6" id="KW-1185">Reference proteome</keyword>
<evidence type="ECO:0000256" key="2">
    <source>
        <dbReference type="ARBA" id="ARBA00022525"/>
    </source>
</evidence>
<feature type="signal peptide" evidence="3">
    <location>
        <begin position="1"/>
        <end position="27"/>
    </location>
</feature>
<dbReference type="SMART" id="SM01318">
    <property type="entry name" value="SVWC"/>
    <property type="match status" value="1"/>
</dbReference>
<dbReference type="VEuPathDB" id="VectorBase:GPAI031398"/>
<comment type="subcellular location">
    <subcellularLocation>
        <location evidence="1">Secreted</location>
    </subcellularLocation>
</comment>
<dbReference type="GO" id="GO:0005576">
    <property type="term" value="C:extracellular region"/>
    <property type="evidence" value="ECO:0007669"/>
    <property type="project" value="UniProtKB-SubCell"/>
</dbReference>
<organism evidence="5 6">
    <name type="scientific">Glossina pallidipes</name>
    <name type="common">Tsetse fly</name>
    <dbReference type="NCBI Taxonomy" id="7398"/>
    <lineage>
        <taxon>Eukaryota</taxon>
        <taxon>Metazoa</taxon>
        <taxon>Ecdysozoa</taxon>
        <taxon>Arthropoda</taxon>
        <taxon>Hexapoda</taxon>
        <taxon>Insecta</taxon>
        <taxon>Pterygota</taxon>
        <taxon>Neoptera</taxon>
        <taxon>Endopterygota</taxon>
        <taxon>Diptera</taxon>
        <taxon>Brachycera</taxon>
        <taxon>Muscomorpha</taxon>
        <taxon>Hippoboscoidea</taxon>
        <taxon>Glossinidae</taxon>
        <taxon>Glossina</taxon>
    </lineage>
</organism>
<protein>
    <submittedName>
        <fullName evidence="5">SVWC domain-containing protein</fullName>
    </submittedName>
</protein>
<dbReference type="AlphaFoldDB" id="A0A1B0A1B5"/>
<keyword evidence="3" id="KW-0732">Signal</keyword>
<reference evidence="5" key="2">
    <citation type="submission" date="2020-05" db="UniProtKB">
        <authorList>
            <consortium name="EnsemblMetazoa"/>
        </authorList>
    </citation>
    <scope>IDENTIFICATION</scope>
    <source>
        <strain evidence="5">IAEA</strain>
    </source>
</reference>
<keyword evidence="2" id="KW-0964">Secreted</keyword>
<reference evidence="6" key="1">
    <citation type="submission" date="2014-03" db="EMBL/GenBank/DDBJ databases">
        <authorList>
            <person name="Aksoy S."/>
            <person name="Warren W."/>
            <person name="Wilson R.K."/>
        </authorList>
    </citation>
    <scope>NUCLEOTIDE SEQUENCE [LARGE SCALE GENOMIC DNA]</scope>
    <source>
        <strain evidence="6">IAEA</strain>
    </source>
</reference>
<sequence>MSVKRVFVTCSFSTLLLLLLMLQYAATYSGLIPADPEKPGKCVYRGDSLEFGTHAGPGPCQRLTCRDDGTILVEGCGKLSFQNCNRGERKYRDKPYPECCTLVYKCKKADGSSYYIEKDASEDAIKTENSV</sequence>
<evidence type="ECO:0000313" key="5">
    <source>
        <dbReference type="EnsemblMetazoa" id="GPAI031398-PA"/>
    </source>
</evidence>
<dbReference type="Pfam" id="PF15430">
    <property type="entry name" value="SVWC"/>
    <property type="match status" value="1"/>
</dbReference>
<dbReference type="Proteomes" id="UP000092445">
    <property type="component" value="Unassembled WGS sequence"/>
</dbReference>
<dbReference type="EnsemblMetazoa" id="GPAI031398-RA">
    <property type="protein sequence ID" value="GPAI031398-PA"/>
    <property type="gene ID" value="GPAI031398"/>
</dbReference>
<dbReference type="PANTHER" id="PTHR39957:SF1">
    <property type="entry name" value="AT09846P1-RELATED"/>
    <property type="match status" value="1"/>
</dbReference>
<dbReference type="PANTHER" id="PTHR39957">
    <property type="entry name" value="AT09846P1-RELATED"/>
    <property type="match status" value="1"/>
</dbReference>
<feature type="domain" description="Single" evidence="4">
    <location>
        <begin position="42"/>
        <end position="106"/>
    </location>
</feature>
<evidence type="ECO:0000256" key="3">
    <source>
        <dbReference type="SAM" id="SignalP"/>
    </source>
</evidence>
<evidence type="ECO:0000259" key="4">
    <source>
        <dbReference type="SMART" id="SM01318"/>
    </source>
</evidence>